<evidence type="ECO:0000259" key="13">
    <source>
        <dbReference type="Pfam" id="PF13632"/>
    </source>
</evidence>
<reference evidence="15" key="1">
    <citation type="journal article" date="2019" name="Int. J. Syst. Evol. Microbiol.">
        <title>The Global Catalogue of Microorganisms (GCM) 10K type strain sequencing project: providing services to taxonomists for standard genome sequencing and annotation.</title>
        <authorList>
            <consortium name="The Broad Institute Genomics Platform"/>
            <consortium name="The Broad Institute Genome Sequencing Center for Infectious Disease"/>
            <person name="Wu L."/>
            <person name="Ma J."/>
        </authorList>
    </citation>
    <scope>NUCLEOTIDE SEQUENCE [LARGE SCALE GENOMIC DNA]</scope>
    <source>
        <strain evidence="15">JCM 17555</strain>
    </source>
</reference>
<keyword evidence="5" id="KW-1003">Cell membrane</keyword>
<dbReference type="NCBIfam" id="NF003962">
    <property type="entry name" value="PRK05454.2-5"/>
    <property type="match status" value="1"/>
</dbReference>
<keyword evidence="7" id="KW-0328">Glycosyltransferase</keyword>
<dbReference type="Pfam" id="PF13632">
    <property type="entry name" value="Glyco_trans_2_3"/>
    <property type="match status" value="1"/>
</dbReference>
<dbReference type="SUPFAM" id="SSF53448">
    <property type="entry name" value="Nucleotide-diphospho-sugar transferases"/>
    <property type="match status" value="1"/>
</dbReference>
<evidence type="ECO:0000256" key="10">
    <source>
        <dbReference type="ARBA" id="ARBA00022989"/>
    </source>
</evidence>
<dbReference type="EMBL" id="BAABBO010000007">
    <property type="protein sequence ID" value="GAA3958780.1"/>
    <property type="molecule type" value="Genomic_DNA"/>
</dbReference>
<evidence type="ECO:0000256" key="6">
    <source>
        <dbReference type="ARBA" id="ARBA00022519"/>
    </source>
</evidence>
<comment type="pathway">
    <text evidence="2">Glycan metabolism; osmoregulated periplasmic glucan (OPG) biosynthesis.</text>
</comment>
<dbReference type="InterPro" id="IPR001173">
    <property type="entry name" value="Glyco_trans_2-like"/>
</dbReference>
<keyword evidence="15" id="KW-1185">Reference proteome</keyword>
<feature type="transmembrane region" description="Helical" evidence="12">
    <location>
        <begin position="430"/>
        <end position="450"/>
    </location>
</feature>
<organism evidence="14 15">
    <name type="scientific">Allohahella marinimesophila</name>
    <dbReference type="NCBI Taxonomy" id="1054972"/>
    <lineage>
        <taxon>Bacteria</taxon>
        <taxon>Pseudomonadati</taxon>
        <taxon>Pseudomonadota</taxon>
        <taxon>Gammaproteobacteria</taxon>
        <taxon>Oceanospirillales</taxon>
        <taxon>Hahellaceae</taxon>
        <taxon>Allohahella</taxon>
    </lineage>
</organism>
<dbReference type="Gene3D" id="3.90.550.10">
    <property type="entry name" value="Spore Coat Polysaccharide Biosynthesis Protein SpsA, Chain A"/>
    <property type="match status" value="1"/>
</dbReference>
<feature type="transmembrane region" description="Helical" evidence="12">
    <location>
        <begin position="51"/>
        <end position="79"/>
    </location>
</feature>
<keyword evidence="8" id="KW-0808">Transferase</keyword>
<evidence type="ECO:0000256" key="8">
    <source>
        <dbReference type="ARBA" id="ARBA00022679"/>
    </source>
</evidence>
<dbReference type="InterPro" id="IPR050321">
    <property type="entry name" value="Glycosyltr_2/OpgH_subfam"/>
</dbReference>
<evidence type="ECO:0000313" key="14">
    <source>
        <dbReference type="EMBL" id="GAA3958780.1"/>
    </source>
</evidence>
<sequence>MTDSAKASHERRWTIVVALRRLVLTSLVVIQTVFAAVLLKNLLPYRGDDGLEIAIIVVFAILFCWISIGFWLGVFGFLLRLRGGDPHSLMGSSTEGQRSQAAFAKTAVLMPIYNEPVDRSLGGLAAVYKSIESTGALEYFDFYILSDSRDPEVWLAEQAAWYDLTQSLNAGGKLFYRRRPLNQNYKSGNVADFFRRWGKNYRYAVVLDADSLMAGETLTKMVQLMQLNPRVGILQTAPSLINARSVFARAQQFANRLYGPIFTSGLAGLQLGEAVFWGHNAIIRVDAFMQHCGLKKLRGFGLFKGPITSHDFVEAAYMGRAGYEVWLEPELTHSYEESPPSLVDELTRDKRWAKGNLQHIWIMLGARRLKLAHRLAFLNGIMSYVTSPIWFSFLVLTTIAAARLYLLPIDYFPDAYSPYPLWPRWEPDQAVWLLALIAGLLFAPKLLALLDAILQGEVKRFGGLRSAFKSVLGEIILSVLLAPVRMLSHTRSVIEGLFNLKLSWAGQNRSDELRWRDAIVHQAPGSLLAIAWAAFAYWLDTAFFWWSLPVAIPLILAAPTSVLSSQVRLGGILHRHGFFHTPEEADREELERILPKVTPSKLRPVRGGRFVQAVIDPEINHVHRLLGHHHRGGIKATVLATLRRRCLLHGAGAMTRSEVTSLLQDRESMLWLHEQVWRSSPDSAWSPYLVHRSDARGTLSASQ</sequence>
<name>A0ABP7P2V6_9GAMM</name>
<comment type="similarity">
    <text evidence="3">Belongs to the glycosyltransferase 2 family. OpgH subfamily.</text>
</comment>
<comment type="subcellular location">
    <subcellularLocation>
        <location evidence="1">Cell inner membrane</location>
        <topology evidence="1">Multi-pass membrane protein</topology>
    </subcellularLocation>
</comment>
<evidence type="ECO:0000256" key="2">
    <source>
        <dbReference type="ARBA" id="ARBA00005001"/>
    </source>
</evidence>
<feature type="transmembrane region" description="Helical" evidence="12">
    <location>
        <begin position="518"/>
        <end position="538"/>
    </location>
</feature>
<dbReference type="PANTHER" id="PTHR43867:SF5">
    <property type="entry name" value="GLUCANS BIOSYNTHESIS GLUCOSYLTRANSFERASE H"/>
    <property type="match status" value="1"/>
</dbReference>
<dbReference type="Proteomes" id="UP001501337">
    <property type="component" value="Unassembled WGS sequence"/>
</dbReference>
<keyword evidence="10 12" id="KW-1133">Transmembrane helix</keyword>
<keyword evidence="6" id="KW-0997">Cell inner membrane</keyword>
<evidence type="ECO:0000313" key="15">
    <source>
        <dbReference type="Proteomes" id="UP001501337"/>
    </source>
</evidence>
<dbReference type="CDD" id="cd04191">
    <property type="entry name" value="Glucan_BSP_MdoH"/>
    <property type="match status" value="1"/>
</dbReference>
<evidence type="ECO:0000256" key="1">
    <source>
        <dbReference type="ARBA" id="ARBA00004429"/>
    </source>
</evidence>
<feature type="domain" description="Glycosyltransferase 2-like" evidence="13">
    <location>
        <begin position="205"/>
        <end position="400"/>
    </location>
</feature>
<dbReference type="RefSeq" id="WP_344805170.1">
    <property type="nucleotide sequence ID" value="NZ_BAABBO010000007.1"/>
</dbReference>
<evidence type="ECO:0000256" key="9">
    <source>
        <dbReference type="ARBA" id="ARBA00022692"/>
    </source>
</evidence>
<feature type="transmembrane region" description="Helical" evidence="12">
    <location>
        <begin position="377"/>
        <end position="406"/>
    </location>
</feature>
<feature type="transmembrane region" description="Helical" evidence="12">
    <location>
        <begin position="544"/>
        <end position="565"/>
    </location>
</feature>
<evidence type="ECO:0000256" key="3">
    <source>
        <dbReference type="ARBA" id="ARBA00009337"/>
    </source>
</evidence>
<evidence type="ECO:0000256" key="12">
    <source>
        <dbReference type="SAM" id="Phobius"/>
    </source>
</evidence>
<dbReference type="NCBIfam" id="NF003958">
    <property type="entry name" value="PRK05454.2-1"/>
    <property type="match status" value="1"/>
</dbReference>
<accession>A0ABP7P2V6</accession>
<evidence type="ECO:0000256" key="7">
    <source>
        <dbReference type="ARBA" id="ARBA00022676"/>
    </source>
</evidence>
<proteinExistence type="inferred from homology"/>
<comment type="caution">
    <text evidence="14">The sequence shown here is derived from an EMBL/GenBank/DDBJ whole genome shotgun (WGS) entry which is preliminary data.</text>
</comment>
<evidence type="ECO:0000256" key="5">
    <source>
        <dbReference type="ARBA" id="ARBA00022475"/>
    </source>
</evidence>
<keyword evidence="11 12" id="KW-0472">Membrane</keyword>
<dbReference type="PANTHER" id="PTHR43867">
    <property type="entry name" value="CELLULOSE SYNTHASE CATALYTIC SUBUNIT A [UDP-FORMING]"/>
    <property type="match status" value="1"/>
</dbReference>
<evidence type="ECO:0000256" key="11">
    <source>
        <dbReference type="ARBA" id="ARBA00023136"/>
    </source>
</evidence>
<dbReference type="InterPro" id="IPR029044">
    <property type="entry name" value="Nucleotide-diphossugar_trans"/>
</dbReference>
<feature type="transmembrane region" description="Helical" evidence="12">
    <location>
        <begin position="21"/>
        <end position="39"/>
    </location>
</feature>
<gene>
    <name evidence="14" type="primary">mdoH</name>
    <name evidence="14" type="ORF">GCM10022278_16440</name>
</gene>
<evidence type="ECO:0000256" key="4">
    <source>
        <dbReference type="ARBA" id="ARBA00020585"/>
    </source>
</evidence>
<keyword evidence="9 12" id="KW-0812">Transmembrane</keyword>
<protein>
    <recommendedName>
        <fullName evidence="4">Glucans biosynthesis glucosyltransferase H</fullName>
    </recommendedName>
</protein>